<proteinExistence type="predicted"/>
<name>A0A5B7EGN1_PORTR</name>
<keyword evidence="1" id="KW-0732">Signal</keyword>
<gene>
    <name evidence="2" type="ORF">E2C01_026946</name>
</gene>
<evidence type="ECO:0000313" key="2">
    <source>
        <dbReference type="EMBL" id="MPC33590.1"/>
    </source>
</evidence>
<dbReference type="Proteomes" id="UP000324222">
    <property type="component" value="Unassembled WGS sequence"/>
</dbReference>
<feature type="signal peptide" evidence="1">
    <location>
        <begin position="1"/>
        <end position="26"/>
    </location>
</feature>
<evidence type="ECO:0000256" key="1">
    <source>
        <dbReference type="SAM" id="SignalP"/>
    </source>
</evidence>
<protein>
    <submittedName>
        <fullName evidence="2">Uncharacterized protein</fullName>
    </submittedName>
</protein>
<dbReference type="AlphaFoldDB" id="A0A5B7EGN1"/>
<comment type="caution">
    <text evidence="2">The sequence shown here is derived from an EMBL/GenBank/DDBJ whole genome shotgun (WGS) entry which is preliminary data.</text>
</comment>
<accession>A0A5B7EGN1</accession>
<dbReference type="EMBL" id="VSRR010002865">
    <property type="protein sequence ID" value="MPC33590.1"/>
    <property type="molecule type" value="Genomic_DNA"/>
</dbReference>
<reference evidence="2 3" key="1">
    <citation type="submission" date="2019-05" db="EMBL/GenBank/DDBJ databases">
        <title>Another draft genome of Portunus trituberculatus and its Hox gene families provides insights of decapod evolution.</title>
        <authorList>
            <person name="Jeong J.-H."/>
            <person name="Song I."/>
            <person name="Kim S."/>
            <person name="Choi T."/>
            <person name="Kim D."/>
            <person name="Ryu S."/>
            <person name="Kim W."/>
        </authorList>
    </citation>
    <scope>NUCLEOTIDE SEQUENCE [LARGE SCALE GENOMIC DNA]</scope>
    <source>
        <tissue evidence="2">Muscle</tissue>
    </source>
</reference>
<sequence length="158" mass="17861">MFWSPGILGQIWISTTLLLIANTTTPEVFVRLNKGLALVVLSPLSLSLPAGPELPESDANFRWLPKENFRDFWHLAKNISNNFTSSSFPPLFHPGGTTAMKSVSKGIRKLQPYVYNETPSKQARVDQIIVHLRRTEDLLFLRSSIGLLSPQFIQMMKH</sequence>
<keyword evidence="3" id="KW-1185">Reference proteome</keyword>
<organism evidence="2 3">
    <name type="scientific">Portunus trituberculatus</name>
    <name type="common">Swimming crab</name>
    <name type="synonym">Neptunus trituberculatus</name>
    <dbReference type="NCBI Taxonomy" id="210409"/>
    <lineage>
        <taxon>Eukaryota</taxon>
        <taxon>Metazoa</taxon>
        <taxon>Ecdysozoa</taxon>
        <taxon>Arthropoda</taxon>
        <taxon>Crustacea</taxon>
        <taxon>Multicrustacea</taxon>
        <taxon>Malacostraca</taxon>
        <taxon>Eumalacostraca</taxon>
        <taxon>Eucarida</taxon>
        <taxon>Decapoda</taxon>
        <taxon>Pleocyemata</taxon>
        <taxon>Brachyura</taxon>
        <taxon>Eubrachyura</taxon>
        <taxon>Portunoidea</taxon>
        <taxon>Portunidae</taxon>
        <taxon>Portuninae</taxon>
        <taxon>Portunus</taxon>
    </lineage>
</organism>
<evidence type="ECO:0000313" key="3">
    <source>
        <dbReference type="Proteomes" id="UP000324222"/>
    </source>
</evidence>
<feature type="chain" id="PRO_5022826076" evidence="1">
    <location>
        <begin position="27"/>
        <end position="158"/>
    </location>
</feature>